<dbReference type="SUPFAM" id="SSF54631">
    <property type="entry name" value="CBS-domain pair"/>
    <property type="match status" value="1"/>
</dbReference>
<evidence type="ECO:0000256" key="3">
    <source>
        <dbReference type="ARBA" id="ARBA00022737"/>
    </source>
</evidence>
<reference evidence="9" key="1">
    <citation type="submission" date="2021-01" db="EMBL/GenBank/DDBJ databases">
        <authorList>
            <person name="Corre E."/>
            <person name="Pelletier E."/>
            <person name="Niang G."/>
            <person name="Scheremetjew M."/>
            <person name="Finn R."/>
            <person name="Kale V."/>
            <person name="Holt S."/>
            <person name="Cochrane G."/>
            <person name="Meng A."/>
            <person name="Brown T."/>
            <person name="Cohen L."/>
        </authorList>
    </citation>
    <scope>NUCLEOTIDE SEQUENCE</scope>
    <source>
        <strain evidence="9">Pbaha01</strain>
    </source>
</reference>
<feature type="region of interest" description="Disordered" evidence="7">
    <location>
        <begin position="598"/>
        <end position="620"/>
    </location>
</feature>
<keyword evidence="4 8" id="KW-1133">Transmembrane helix</keyword>
<evidence type="ECO:0008006" key="10">
    <source>
        <dbReference type="Google" id="ProtNLM"/>
    </source>
</evidence>
<feature type="transmembrane region" description="Helical" evidence="8">
    <location>
        <begin position="475"/>
        <end position="502"/>
    </location>
</feature>
<dbReference type="PANTHER" id="PTHR11689">
    <property type="entry name" value="CHLORIDE CHANNEL PROTEIN CLC FAMILY MEMBER"/>
    <property type="match status" value="1"/>
</dbReference>
<evidence type="ECO:0000256" key="8">
    <source>
        <dbReference type="SAM" id="Phobius"/>
    </source>
</evidence>
<accession>A0A7R9ZWB3</accession>
<gene>
    <name evidence="9" type="ORF">PBAH0796_LOCUS1503</name>
</gene>
<keyword evidence="3" id="KW-0677">Repeat</keyword>
<dbReference type="Pfam" id="PF00654">
    <property type="entry name" value="Voltage_CLC"/>
    <property type="match status" value="1"/>
</dbReference>
<evidence type="ECO:0000256" key="6">
    <source>
        <dbReference type="ARBA" id="ARBA00023136"/>
    </source>
</evidence>
<feature type="compositionally biased region" description="Polar residues" evidence="7">
    <location>
        <begin position="608"/>
        <end position="620"/>
    </location>
</feature>
<dbReference type="InterPro" id="IPR014743">
    <property type="entry name" value="Cl-channel_core"/>
</dbReference>
<evidence type="ECO:0000313" key="9">
    <source>
        <dbReference type="EMBL" id="CAD8345765.1"/>
    </source>
</evidence>
<dbReference type="PANTHER" id="PTHR11689:SF136">
    <property type="entry name" value="H(+)_CL(-) EXCHANGE TRANSPORTER 7"/>
    <property type="match status" value="1"/>
</dbReference>
<proteinExistence type="predicted"/>
<feature type="region of interest" description="Disordered" evidence="7">
    <location>
        <begin position="704"/>
        <end position="754"/>
    </location>
</feature>
<feature type="transmembrane region" description="Helical" evidence="8">
    <location>
        <begin position="35"/>
        <end position="58"/>
    </location>
</feature>
<dbReference type="GO" id="GO:0015108">
    <property type="term" value="F:chloride transmembrane transporter activity"/>
    <property type="evidence" value="ECO:0007669"/>
    <property type="project" value="InterPro"/>
</dbReference>
<dbReference type="GO" id="GO:0016020">
    <property type="term" value="C:membrane"/>
    <property type="evidence" value="ECO:0007669"/>
    <property type="project" value="UniProtKB-SubCell"/>
</dbReference>
<dbReference type="EMBL" id="HBEG01002679">
    <property type="protein sequence ID" value="CAD8345765.1"/>
    <property type="molecule type" value="Transcribed_RNA"/>
</dbReference>
<evidence type="ECO:0000256" key="2">
    <source>
        <dbReference type="ARBA" id="ARBA00022692"/>
    </source>
</evidence>
<evidence type="ECO:0000256" key="7">
    <source>
        <dbReference type="SAM" id="MobiDB-lite"/>
    </source>
</evidence>
<feature type="transmembrane region" description="Helical" evidence="8">
    <location>
        <begin position="401"/>
        <end position="419"/>
    </location>
</feature>
<feature type="transmembrane region" description="Helical" evidence="8">
    <location>
        <begin position="447"/>
        <end position="468"/>
    </location>
</feature>
<feature type="compositionally biased region" description="Basic and acidic residues" evidence="7">
    <location>
        <begin position="704"/>
        <end position="714"/>
    </location>
</feature>
<feature type="transmembrane region" description="Helical" evidence="8">
    <location>
        <begin position="281"/>
        <end position="306"/>
    </location>
</feature>
<sequence length="754" mass="81069">MAASCCGGPGNERRPRAFHYFRRQNRQAHALSSHLMWAITMLTAVGMAVANFVTVWIISCIVEKKFDMMQKAIETKGVTYGILTIVAVVSSLAAVCACLVAKVKGAGGSGAPENKGWLNGNTIPGLFTWENLFGRAAATILANTAGYPVGREGPTVTMGSNLAFLITQKVQEWVNVESSPAELPFDEERFSHAKRIICTVGGACGMAMLFDSPIGGIVYMFEEITAASWPLELTFRAFAGTIVCTLVSRALLDVSGTNVKTFVVYEWHPMAKAWSWNDMPFFILIGVLMGPFSAFHTRACLFVAAQRQKAMGYLARYQPWAKMADAILYATIVVSTYALTALMGSCLAKAEEQTGLEFVRFNCKEKEYNPVASLLLTTTDASVKRLFSTTNIGQLHWRSELYAFLAYTALNIGLTGVPVPSGNFTGSMLIGGLAGRMVGCTVHQNGLGGLAVTGVYAMVGSAAMLCGFKQMSVAVVIFISGCAGALSLVPPLMCSVTVSLFLNQCINERGFDEEQIMRKKIPFLLPEPPKAMDGVPAKFLCDSIPPEAVLPPKASLEVVTKALEAPASVVDFPVVKASGFCIGFTTRERLDAALKAMQADPPEADASPVSSLPRTGSSPGTPLVGRWAKTCLAAAKIGKETGWTKDLPVDSLADRPHVVLEDMPTPQFYPLFAQAGVRIACVAKENGVFHGMISRTGLINACRKAEEEGHHPRQDDEDGPNLSDNSEEDEACKSGYEEDGFMEEGKGDKQFGPL</sequence>
<feature type="transmembrane region" description="Helical" evidence="8">
    <location>
        <begin position="326"/>
        <end position="348"/>
    </location>
</feature>
<comment type="subcellular location">
    <subcellularLocation>
        <location evidence="1">Membrane</location>
        <topology evidence="1">Multi-pass membrane protein</topology>
    </subcellularLocation>
</comment>
<protein>
    <recommendedName>
        <fullName evidence="10">Chloride channel protein</fullName>
    </recommendedName>
</protein>
<feature type="compositionally biased region" description="Basic and acidic residues" evidence="7">
    <location>
        <begin position="743"/>
        <end position="754"/>
    </location>
</feature>
<evidence type="ECO:0000256" key="5">
    <source>
        <dbReference type="ARBA" id="ARBA00023122"/>
    </source>
</evidence>
<dbReference type="AlphaFoldDB" id="A0A7R9ZWB3"/>
<dbReference type="InterPro" id="IPR051280">
    <property type="entry name" value="Cl-channel/antiporter"/>
</dbReference>
<feature type="transmembrane region" description="Helical" evidence="8">
    <location>
        <begin position="78"/>
        <end position="101"/>
    </location>
</feature>
<feature type="transmembrane region" description="Helical" evidence="8">
    <location>
        <begin position="196"/>
        <end position="221"/>
    </location>
</feature>
<evidence type="ECO:0000256" key="1">
    <source>
        <dbReference type="ARBA" id="ARBA00004141"/>
    </source>
</evidence>
<name>A0A7R9ZWB3_9DINO</name>
<organism evidence="9">
    <name type="scientific">Pyrodinium bahamense</name>
    <dbReference type="NCBI Taxonomy" id="73915"/>
    <lineage>
        <taxon>Eukaryota</taxon>
        <taxon>Sar</taxon>
        <taxon>Alveolata</taxon>
        <taxon>Dinophyceae</taxon>
        <taxon>Gonyaulacales</taxon>
        <taxon>Pyrocystaceae</taxon>
        <taxon>Pyrodinium</taxon>
    </lineage>
</organism>
<dbReference type="PRINTS" id="PR00762">
    <property type="entry name" value="CLCHANNEL"/>
</dbReference>
<keyword evidence="2 8" id="KW-0812">Transmembrane</keyword>
<dbReference type="Gene3D" id="1.10.3080.10">
    <property type="entry name" value="Clc chloride channel"/>
    <property type="match status" value="1"/>
</dbReference>
<keyword evidence="6 8" id="KW-0472">Membrane</keyword>
<evidence type="ECO:0000256" key="4">
    <source>
        <dbReference type="ARBA" id="ARBA00022989"/>
    </source>
</evidence>
<dbReference type="SUPFAM" id="SSF81340">
    <property type="entry name" value="Clc chloride channel"/>
    <property type="match status" value="1"/>
</dbReference>
<feature type="transmembrane region" description="Helical" evidence="8">
    <location>
        <begin position="233"/>
        <end position="252"/>
    </location>
</feature>
<keyword evidence="5" id="KW-0129">CBS domain</keyword>
<dbReference type="InterPro" id="IPR001807">
    <property type="entry name" value="ClC"/>
</dbReference>
<feature type="compositionally biased region" description="Acidic residues" evidence="7">
    <location>
        <begin position="715"/>
        <end position="730"/>
    </location>
</feature>
<dbReference type="InterPro" id="IPR046342">
    <property type="entry name" value="CBS_dom_sf"/>
</dbReference>